<dbReference type="EMBL" id="QRJR01000028">
    <property type="protein sequence ID" value="RHH41322.1"/>
    <property type="molecule type" value="Genomic_DNA"/>
</dbReference>
<evidence type="ECO:0000259" key="2">
    <source>
        <dbReference type="Pfam" id="PF01757"/>
    </source>
</evidence>
<keyword evidence="1" id="KW-1133">Transmembrane helix</keyword>
<feature type="transmembrane region" description="Helical" evidence="1">
    <location>
        <begin position="200"/>
        <end position="219"/>
    </location>
</feature>
<feature type="transmembrane region" description="Helical" evidence="1">
    <location>
        <begin position="166"/>
        <end position="188"/>
    </location>
</feature>
<feature type="transmembrane region" description="Helical" evidence="1">
    <location>
        <begin position="140"/>
        <end position="160"/>
    </location>
</feature>
<sequence>MFFLVLSGYGLSESAKIKGIANFWRKKLISILLPWILVYSIFLVDWSNFSFFSYLGEILLVKTQCWYLQYLFVWYICFYLIHYFQLEKYQWFIMITLSLIIFLLWGDIQVEQAMTFMTGVWLSVNKDKIINLPDCKKTNCLILCIALSLFFLSIKQIPFIRSHFDITLLFHIIQLALKTFIAYAIIMFVLRFPSVLHNSFLAFTGMISFELYLVHVFVTPRLLSCVDPMNLYLRIVLFGCISYLLSYLLYQFNNKLKRYLL</sequence>
<keyword evidence="1" id="KW-0472">Membrane</keyword>
<evidence type="ECO:0000313" key="5">
    <source>
        <dbReference type="Proteomes" id="UP000283329"/>
    </source>
</evidence>
<dbReference type="RefSeq" id="WP_118299686.1">
    <property type="nucleotide sequence ID" value="NZ_QRJR01000028.1"/>
</dbReference>
<gene>
    <name evidence="3" type="ORF">DW206_20885</name>
    <name evidence="4" type="ORF">DW206_20955</name>
</gene>
<dbReference type="AlphaFoldDB" id="A0A414WTQ5"/>
<dbReference type="EMBL" id="QRJR01000028">
    <property type="protein sequence ID" value="RHH41335.1"/>
    <property type="molecule type" value="Genomic_DNA"/>
</dbReference>
<reference evidence="3 5" key="1">
    <citation type="submission" date="2018-08" db="EMBL/GenBank/DDBJ databases">
        <title>A genome reference for cultivated species of the human gut microbiota.</title>
        <authorList>
            <person name="Zou Y."/>
            <person name="Xue W."/>
            <person name="Luo G."/>
        </authorList>
    </citation>
    <scope>NUCLEOTIDE SEQUENCE [LARGE SCALE GENOMIC DNA]</scope>
    <source>
        <strain evidence="3 5">AM17-48</strain>
    </source>
</reference>
<dbReference type="Pfam" id="PF01757">
    <property type="entry name" value="Acyl_transf_3"/>
    <property type="match status" value="1"/>
</dbReference>
<proteinExistence type="predicted"/>
<feature type="domain" description="Acyltransferase 3" evidence="2">
    <location>
        <begin position="2"/>
        <end position="250"/>
    </location>
</feature>
<keyword evidence="1" id="KW-0812">Transmembrane</keyword>
<dbReference type="InterPro" id="IPR002656">
    <property type="entry name" value="Acyl_transf_3_dom"/>
</dbReference>
<evidence type="ECO:0000313" key="4">
    <source>
        <dbReference type="EMBL" id="RHH41335.1"/>
    </source>
</evidence>
<name>A0A414WTQ5_BACOV</name>
<dbReference type="GO" id="GO:0016747">
    <property type="term" value="F:acyltransferase activity, transferring groups other than amino-acyl groups"/>
    <property type="evidence" value="ECO:0007669"/>
    <property type="project" value="InterPro"/>
</dbReference>
<comment type="caution">
    <text evidence="3">The sequence shown here is derived from an EMBL/GenBank/DDBJ whole genome shotgun (WGS) entry which is preliminary data.</text>
</comment>
<feature type="transmembrane region" description="Helical" evidence="1">
    <location>
        <begin position="231"/>
        <end position="250"/>
    </location>
</feature>
<dbReference type="Proteomes" id="UP000283329">
    <property type="component" value="Unassembled WGS sequence"/>
</dbReference>
<protein>
    <recommendedName>
        <fullName evidence="2">Acyltransferase 3 domain-containing protein</fullName>
    </recommendedName>
</protein>
<evidence type="ECO:0000313" key="3">
    <source>
        <dbReference type="EMBL" id="RHH41322.1"/>
    </source>
</evidence>
<feature type="transmembrane region" description="Helical" evidence="1">
    <location>
        <begin position="91"/>
        <end position="108"/>
    </location>
</feature>
<evidence type="ECO:0000256" key="1">
    <source>
        <dbReference type="SAM" id="Phobius"/>
    </source>
</evidence>
<accession>A0A414WTQ5</accession>
<feature type="transmembrane region" description="Helical" evidence="1">
    <location>
        <begin position="30"/>
        <end position="55"/>
    </location>
</feature>
<organism evidence="3 5">
    <name type="scientific">Bacteroides ovatus</name>
    <dbReference type="NCBI Taxonomy" id="28116"/>
    <lineage>
        <taxon>Bacteria</taxon>
        <taxon>Pseudomonadati</taxon>
        <taxon>Bacteroidota</taxon>
        <taxon>Bacteroidia</taxon>
        <taxon>Bacteroidales</taxon>
        <taxon>Bacteroidaceae</taxon>
        <taxon>Bacteroides</taxon>
    </lineage>
</organism>
<feature type="transmembrane region" description="Helical" evidence="1">
    <location>
        <begin position="67"/>
        <end position="85"/>
    </location>
</feature>